<keyword evidence="5 6" id="KW-0408">Iron</keyword>
<feature type="domain" description="Cytochrome c" evidence="8">
    <location>
        <begin position="111"/>
        <end position="192"/>
    </location>
</feature>
<dbReference type="PROSITE" id="PS51007">
    <property type="entry name" value="CYTC"/>
    <property type="match status" value="1"/>
</dbReference>
<keyword evidence="3 6" id="KW-0479">Metal-binding</keyword>
<name>A0ABX0UF09_9BACT</name>
<protein>
    <submittedName>
        <fullName evidence="9">Cytochrome c551/c552</fullName>
    </submittedName>
</protein>
<evidence type="ECO:0000256" key="3">
    <source>
        <dbReference type="ARBA" id="ARBA00022723"/>
    </source>
</evidence>
<keyword evidence="10" id="KW-1185">Reference proteome</keyword>
<evidence type="ECO:0000256" key="1">
    <source>
        <dbReference type="ARBA" id="ARBA00022448"/>
    </source>
</evidence>
<evidence type="ECO:0000313" key="9">
    <source>
        <dbReference type="EMBL" id="NIJ51118.1"/>
    </source>
</evidence>
<keyword evidence="1" id="KW-0813">Transport</keyword>
<evidence type="ECO:0000259" key="8">
    <source>
        <dbReference type="PROSITE" id="PS51007"/>
    </source>
</evidence>
<comment type="caution">
    <text evidence="9">The sequence shown here is derived from an EMBL/GenBank/DDBJ whole genome shotgun (WGS) entry which is preliminary data.</text>
</comment>
<dbReference type="PRINTS" id="PR00606">
    <property type="entry name" value="CYTCHROMECID"/>
</dbReference>
<dbReference type="RefSeq" id="WP_167266508.1">
    <property type="nucleotide sequence ID" value="NZ_JAASQJ010000001.1"/>
</dbReference>
<dbReference type="SUPFAM" id="SSF46626">
    <property type="entry name" value="Cytochrome c"/>
    <property type="match status" value="1"/>
</dbReference>
<feature type="compositionally biased region" description="Low complexity" evidence="7">
    <location>
        <begin position="67"/>
        <end position="84"/>
    </location>
</feature>
<organism evidence="9 10">
    <name type="scientific">Dyadobacter arcticus</name>
    <dbReference type="NCBI Taxonomy" id="1078754"/>
    <lineage>
        <taxon>Bacteria</taxon>
        <taxon>Pseudomonadati</taxon>
        <taxon>Bacteroidota</taxon>
        <taxon>Cytophagia</taxon>
        <taxon>Cytophagales</taxon>
        <taxon>Spirosomataceae</taxon>
        <taxon>Dyadobacter</taxon>
    </lineage>
</organism>
<dbReference type="InterPro" id="IPR009056">
    <property type="entry name" value="Cyt_c-like_dom"/>
</dbReference>
<sequence>MTLKQSTSRALIVLAVSFCIGCSSKEDRDKYDHYYGSGSKSREETALVKLQNDRKNQPERPAPVAAPAPAATSPDSGAAKTGDSAAVAATATAAATPTSAAAPASAPKRKPVPADVLALLNKHACFACHQAYDKVIGPAYSEVAKKKYSPDEIVELVHNPKPEHWPGYPPMAPMAHVPKAEIVVIASWINSL</sequence>
<accession>A0ABX0UF09</accession>
<feature type="compositionally biased region" description="Basic and acidic residues" evidence="7">
    <location>
        <begin position="40"/>
        <end position="58"/>
    </location>
</feature>
<evidence type="ECO:0000256" key="2">
    <source>
        <dbReference type="ARBA" id="ARBA00022617"/>
    </source>
</evidence>
<evidence type="ECO:0000256" key="7">
    <source>
        <dbReference type="SAM" id="MobiDB-lite"/>
    </source>
</evidence>
<evidence type="ECO:0000256" key="4">
    <source>
        <dbReference type="ARBA" id="ARBA00022982"/>
    </source>
</evidence>
<reference evidence="9 10" key="1">
    <citation type="submission" date="2020-03" db="EMBL/GenBank/DDBJ databases">
        <title>Genomic Encyclopedia of Type Strains, Phase IV (KMG-IV): sequencing the most valuable type-strain genomes for metagenomic binning, comparative biology and taxonomic classification.</title>
        <authorList>
            <person name="Goeker M."/>
        </authorList>
    </citation>
    <scope>NUCLEOTIDE SEQUENCE [LARGE SCALE GENOMIC DNA]</scope>
    <source>
        <strain evidence="9 10">DSM 102865</strain>
    </source>
</reference>
<dbReference type="InterPro" id="IPR036909">
    <property type="entry name" value="Cyt_c-like_dom_sf"/>
</dbReference>
<dbReference type="InterPro" id="IPR002324">
    <property type="entry name" value="Cyt_c_ID"/>
</dbReference>
<dbReference type="Proteomes" id="UP001179181">
    <property type="component" value="Unassembled WGS sequence"/>
</dbReference>
<evidence type="ECO:0000256" key="6">
    <source>
        <dbReference type="PROSITE-ProRule" id="PRU00433"/>
    </source>
</evidence>
<dbReference type="Gene3D" id="1.10.760.10">
    <property type="entry name" value="Cytochrome c-like domain"/>
    <property type="match status" value="1"/>
</dbReference>
<keyword evidence="4" id="KW-0249">Electron transport</keyword>
<dbReference type="EMBL" id="JAASQJ010000001">
    <property type="protein sequence ID" value="NIJ51118.1"/>
    <property type="molecule type" value="Genomic_DNA"/>
</dbReference>
<evidence type="ECO:0000256" key="5">
    <source>
        <dbReference type="ARBA" id="ARBA00023004"/>
    </source>
</evidence>
<gene>
    <name evidence="9" type="ORF">FHS68_000274</name>
</gene>
<evidence type="ECO:0000313" key="10">
    <source>
        <dbReference type="Proteomes" id="UP001179181"/>
    </source>
</evidence>
<keyword evidence="2 6" id="KW-0349">Heme</keyword>
<proteinExistence type="predicted"/>
<feature type="region of interest" description="Disordered" evidence="7">
    <location>
        <begin position="26"/>
        <end position="84"/>
    </location>
</feature>